<dbReference type="AlphaFoldDB" id="A0A8H7SK12"/>
<dbReference type="EMBL" id="JAEPRE010000270">
    <property type="protein sequence ID" value="KAG2229483.1"/>
    <property type="molecule type" value="Genomic_DNA"/>
</dbReference>
<name>A0A8H7SK12_9FUNG</name>
<keyword evidence="8" id="KW-1185">Reference proteome</keyword>
<comment type="caution">
    <text evidence="7">The sequence shown here is derived from an EMBL/GenBank/DDBJ whole genome shotgun (WGS) entry which is preliminary data.</text>
</comment>
<keyword evidence="4 5" id="KW-0342">GTP-binding</keyword>
<evidence type="ECO:0000256" key="2">
    <source>
        <dbReference type="ARBA" id="ARBA00022741"/>
    </source>
</evidence>
<evidence type="ECO:0000256" key="4">
    <source>
        <dbReference type="ARBA" id="ARBA00023134"/>
    </source>
</evidence>
<dbReference type="GO" id="GO:0005634">
    <property type="term" value="C:nucleus"/>
    <property type="evidence" value="ECO:0007669"/>
    <property type="project" value="UniProtKB-SubCell"/>
</dbReference>
<protein>
    <recommendedName>
        <fullName evidence="5">GPN-loop GTPase</fullName>
        <ecNumber evidence="5">3.6.5.-</ecNumber>
    </recommendedName>
</protein>
<evidence type="ECO:0000313" key="8">
    <source>
        <dbReference type="Proteomes" id="UP000613177"/>
    </source>
</evidence>
<comment type="subcellular location">
    <subcellularLocation>
        <location evidence="5">Cytoplasm</location>
    </subcellularLocation>
    <subcellularLocation>
        <location evidence="5">Nucleus</location>
    </subcellularLocation>
</comment>
<dbReference type="InterPro" id="IPR030230">
    <property type="entry name" value="Gpn1/Npa3/XAB1"/>
</dbReference>
<feature type="compositionally biased region" description="Basic and acidic residues" evidence="6">
    <location>
        <begin position="241"/>
        <end position="276"/>
    </location>
</feature>
<evidence type="ECO:0000256" key="6">
    <source>
        <dbReference type="SAM" id="MobiDB-lite"/>
    </source>
</evidence>
<dbReference type="CDD" id="cd17870">
    <property type="entry name" value="GPN1"/>
    <property type="match status" value="1"/>
</dbReference>
<comment type="function">
    <text evidence="5">Small GTPase required for proper nuclear import of RNA polymerase II (RNAPII). May act at an RNAP assembly step prior to nuclear import.</text>
</comment>
<evidence type="ECO:0000256" key="5">
    <source>
        <dbReference type="RuleBase" id="RU365059"/>
    </source>
</evidence>
<dbReference type="InterPro" id="IPR027417">
    <property type="entry name" value="P-loop_NTPase"/>
</dbReference>
<comment type="subunit">
    <text evidence="5">Binds to RNA polymerase II.</text>
</comment>
<keyword evidence="3 5" id="KW-0378">Hydrolase</keyword>
<accession>A0A8H7SK12</accession>
<dbReference type="InterPro" id="IPR004130">
    <property type="entry name" value="Gpn"/>
</dbReference>
<evidence type="ECO:0000256" key="3">
    <source>
        <dbReference type="ARBA" id="ARBA00022801"/>
    </source>
</evidence>
<dbReference type="PANTHER" id="PTHR21231">
    <property type="entry name" value="XPA-BINDING PROTEIN 1-RELATED"/>
    <property type="match status" value="1"/>
</dbReference>
<dbReference type="GO" id="GO:0003924">
    <property type="term" value="F:GTPase activity"/>
    <property type="evidence" value="ECO:0007669"/>
    <property type="project" value="InterPro"/>
</dbReference>
<dbReference type="GO" id="GO:0005525">
    <property type="term" value="F:GTP binding"/>
    <property type="evidence" value="ECO:0007669"/>
    <property type="project" value="UniProtKB-KW"/>
</dbReference>
<proteinExistence type="inferred from homology"/>
<evidence type="ECO:0000256" key="1">
    <source>
        <dbReference type="ARBA" id="ARBA00005290"/>
    </source>
</evidence>
<keyword evidence="2 5" id="KW-0547">Nucleotide-binding</keyword>
<dbReference type="Pfam" id="PF03029">
    <property type="entry name" value="ATP_bind_1"/>
    <property type="match status" value="1"/>
</dbReference>
<reference evidence="7" key="1">
    <citation type="submission" date="2021-01" db="EMBL/GenBank/DDBJ databases">
        <title>Metabolic potential, ecology and presence of endohyphal bacteria is reflected in genomic diversity of Mucoromycotina.</title>
        <authorList>
            <person name="Muszewska A."/>
            <person name="Okrasinska A."/>
            <person name="Steczkiewicz K."/>
            <person name="Drgas O."/>
            <person name="Orlowska M."/>
            <person name="Perlinska-Lenart U."/>
            <person name="Aleksandrzak-Piekarczyk T."/>
            <person name="Szatraj K."/>
            <person name="Zielenkiewicz U."/>
            <person name="Pilsyk S."/>
            <person name="Malc E."/>
            <person name="Mieczkowski P."/>
            <person name="Kruszewska J.S."/>
            <person name="Biernat P."/>
            <person name="Pawlowska J."/>
        </authorList>
    </citation>
    <scope>NUCLEOTIDE SEQUENCE</scope>
    <source>
        <strain evidence="7">WA0000018081</strain>
    </source>
</reference>
<comment type="similarity">
    <text evidence="1 5">Belongs to the GPN-loop GTPase family.</text>
</comment>
<keyword evidence="5" id="KW-0963">Cytoplasm</keyword>
<organism evidence="7 8">
    <name type="scientific">Thamnidium elegans</name>
    <dbReference type="NCBI Taxonomy" id="101142"/>
    <lineage>
        <taxon>Eukaryota</taxon>
        <taxon>Fungi</taxon>
        <taxon>Fungi incertae sedis</taxon>
        <taxon>Mucoromycota</taxon>
        <taxon>Mucoromycotina</taxon>
        <taxon>Mucoromycetes</taxon>
        <taxon>Mucorales</taxon>
        <taxon>Mucorineae</taxon>
        <taxon>Mucoraceae</taxon>
        <taxon>Thamnidium</taxon>
    </lineage>
</organism>
<feature type="region of interest" description="Disordered" evidence="6">
    <location>
        <begin position="241"/>
        <end position="299"/>
    </location>
</feature>
<dbReference type="EC" id="3.6.5.-" evidence="5"/>
<dbReference type="PANTHER" id="PTHR21231:SF8">
    <property type="entry name" value="GPN-LOOP GTPASE 1"/>
    <property type="match status" value="1"/>
</dbReference>
<evidence type="ECO:0000313" key="7">
    <source>
        <dbReference type="EMBL" id="KAG2229483.1"/>
    </source>
</evidence>
<sequence>MSAAPNTESSGKKQPPVILCIGMAGSGKTTFMQRINAHLHEKKTPPYVLNLDPAVTSLPFTANIDIRDTVNYKEVMKHHVLVDTPGQIEIFTWSASGAIITDTLAATYPTMIAYIIDTPRTTSPATFMSNMLYACSILYKTKLPFILVFNKTDVVSHDFAVEWMTDFEKFQMALSQDTTYMSSLMSSMSLVLDEFYNHLKVVGVSAVTGAGIDEFFQAVDEAAEEYEVEYKPEIERMIREKMAKEEKNREKQLSKLMKDMKVTKGSEVPLKGHYDSDENPLPSASKYPPSKAQTEEDEK</sequence>
<dbReference type="Proteomes" id="UP000613177">
    <property type="component" value="Unassembled WGS sequence"/>
</dbReference>
<gene>
    <name evidence="7" type="ORF">INT48_004685</name>
</gene>
<dbReference type="Gene3D" id="3.40.50.300">
    <property type="entry name" value="P-loop containing nucleotide triphosphate hydrolases"/>
    <property type="match status" value="2"/>
</dbReference>
<dbReference type="SUPFAM" id="SSF52540">
    <property type="entry name" value="P-loop containing nucleoside triphosphate hydrolases"/>
    <property type="match status" value="1"/>
</dbReference>
<dbReference type="GO" id="GO:0005737">
    <property type="term" value="C:cytoplasm"/>
    <property type="evidence" value="ECO:0007669"/>
    <property type="project" value="UniProtKB-SubCell"/>
</dbReference>